<dbReference type="InterPro" id="IPR050641">
    <property type="entry name" value="RIFMO-like"/>
</dbReference>
<dbReference type="Gene3D" id="3.30.9.10">
    <property type="entry name" value="D-Amino Acid Oxidase, subunit A, domain 2"/>
    <property type="match status" value="1"/>
</dbReference>
<dbReference type="AlphaFoldDB" id="A0A0P7AXP9"/>
<keyword evidence="2" id="KW-0285">Flavoprotein</keyword>
<dbReference type="SUPFAM" id="SSF54373">
    <property type="entry name" value="FAD-linked reductases, C-terminal domain"/>
    <property type="match status" value="1"/>
</dbReference>
<dbReference type="PRINTS" id="PR00420">
    <property type="entry name" value="RNGMNOXGNASE"/>
</dbReference>
<dbReference type="GO" id="GO:0071949">
    <property type="term" value="F:FAD binding"/>
    <property type="evidence" value="ECO:0007669"/>
    <property type="project" value="InterPro"/>
</dbReference>
<evidence type="ECO:0000256" key="2">
    <source>
        <dbReference type="ARBA" id="ARBA00022630"/>
    </source>
</evidence>
<accession>A0A0P7AXP9</accession>
<dbReference type="PANTHER" id="PTHR43004:SF19">
    <property type="entry name" value="BINDING MONOOXYGENASE, PUTATIVE (JCVI)-RELATED"/>
    <property type="match status" value="1"/>
</dbReference>
<dbReference type="SUPFAM" id="SSF51905">
    <property type="entry name" value="FAD/NAD(P)-binding domain"/>
    <property type="match status" value="1"/>
</dbReference>
<evidence type="ECO:0000313" key="6">
    <source>
        <dbReference type="EMBL" id="KPM39365.1"/>
    </source>
</evidence>
<evidence type="ECO:0000259" key="5">
    <source>
        <dbReference type="Pfam" id="PF01494"/>
    </source>
</evidence>
<proteinExistence type="predicted"/>
<dbReference type="GO" id="GO:0016709">
    <property type="term" value="F:oxidoreductase activity, acting on paired donors, with incorporation or reduction of molecular oxygen, NAD(P)H as one donor, and incorporation of one atom of oxygen"/>
    <property type="evidence" value="ECO:0007669"/>
    <property type="project" value="UniProtKB-ARBA"/>
</dbReference>
<evidence type="ECO:0000256" key="3">
    <source>
        <dbReference type="ARBA" id="ARBA00022827"/>
    </source>
</evidence>
<dbReference type="Pfam" id="PF01494">
    <property type="entry name" value="FAD_binding_3"/>
    <property type="match status" value="1"/>
</dbReference>
<comment type="cofactor">
    <cofactor evidence="1">
        <name>FAD</name>
        <dbReference type="ChEBI" id="CHEBI:57692"/>
    </cofactor>
</comment>
<dbReference type="EMBL" id="LKCW01000109">
    <property type="protein sequence ID" value="KPM39365.1"/>
    <property type="molecule type" value="Genomic_DNA"/>
</dbReference>
<dbReference type="Proteomes" id="UP000050424">
    <property type="component" value="Unassembled WGS sequence"/>
</dbReference>
<evidence type="ECO:0000313" key="7">
    <source>
        <dbReference type="Proteomes" id="UP000050424"/>
    </source>
</evidence>
<evidence type="ECO:0000256" key="1">
    <source>
        <dbReference type="ARBA" id="ARBA00001974"/>
    </source>
</evidence>
<dbReference type="OrthoDB" id="1716816at2759"/>
<organism evidence="6 7">
    <name type="scientific">Neonectria ditissima</name>
    <dbReference type="NCBI Taxonomy" id="78410"/>
    <lineage>
        <taxon>Eukaryota</taxon>
        <taxon>Fungi</taxon>
        <taxon>Dikarya</taxon>
        <taxon>Ascomycota</taxon>
        <taxon>Pezizomycotina</taxon>
        <taxon>Sordariomycetes</taxon>
        <taxon>Hypocreomycetidae</taxon>
        <taxon>Hypocreales</taxon>
        <taxon>Nectriaceae</taxon>
        <taxon>Neonectria</taxon>
    </lineage>
</organism>
<keyword evidence="3" id="KW-0274">FAD</keyword>
<keyword evidence="4" id="KW-0560">Oxidoreductase</keyword>
<sequence length="528" mass="58658">MGSREIETKTVDLIVVGGGPTGLLTALLCQRLGVSVVVIDAKPGPLALGRADALNARTQQYMEVVGVLDNLKAQGITCNSEWLDMVENPQSHTNSIEASSIFADGVFKSRQSHWWTSLKHVWQKNFLMIGQPVVEQVLSTEFGNSICYNESVSLISEMENAVEVLTDRGNIFRGKYCVAADGSRSMIRTSLNFGFAGTKPEMVWAVMDAFLDTDFPRCDEIVTFELDGQSRVSWIPRERNMARFYILLDGEITEEKCKTSIKQHMAPYRVDFVKVEWFSTFEVKERVASSFISKDGAGKVFLAGDAAHVHSVNGGQGLNTGVADAFALSWRLAHVLNNPGLAAKVKSNILNSYDIERRTVAQDVVGVAAKLVRDTVHEATQYVGSIEKRMGISYDKMHSPAIRESQRGLFTAGHPCPELYLIQSGQRSPRRLYSLVEYGKYLVLVVGTLDMIQPDLENSVSWFSIYPESAKARMLADGSGESYWADFVKENDNYVVVVRPDMYVGHVSVDNSWMEYLQTVLDVGLDVL</sequence>
<reference evidence="6 7" key="1">
    <citation type="submission" date="2015-09" db="EMBL/GenBank/DDBJ databases">
        <title>Draft genome of a European isolate of the apple canker pathogen Neonectria ditissima.</title>
        <authorList>
            <person name="Gomez-Cortecero A."/>
            <person name="Harrison R.J."/>
            <person name="Armitage A.D."/>
        </authorList>
    </citation>
    <scope>NUCLEOTIDE SEQUENCE [LARGE SCALE GENOMIC DNA]</scope>
    <source>
        <strain evidence="6 7">R09/05</strain>
    </source>
</reference>
<keyword evidence="7" id="KW-1185">Reference proteome</keyword>
<dbReference type="InterPro" id="IPR036188">
    <property type="entry name" value="FAD/NAD-bd_sf"/>
</dbReference>
<dbReference type="InterPro" id="IPR002938">
    <property type="entry name" value="FAD-bd"/>
</dbReference>
<evidence type="ECO:0000256" key="4">
    <source>
        <dbReference type="ARBA" id="ARBA00023002"/>
    </source>
</evidence>
<comment type="caution">
    <text evidence="6">The sequence shown here is derived from an EMBL/GenBank/DDBJ whole genome shotgun (WGS) entry which is preliminary data.</text>
</comment>
<gene>
    <name evidence="6" type="ORF">AK830_g7196</name>
</gene>
<dbReference type="Gene3D" id="3.50.50.60">
    <property type="entry name" value="FAD/NAD(P)-binding domain"/>
    <property type="match status" value="1"/>
</dbReference>
<feature type="domain" description="FAD-binding" evidence="5">
    <location>
        <begin position="11"/>
        <end position="365"/>
    </location>
</feature>
<dbReference type="STRING" id="78410.A0A0P7AXP9"/>
<protein>
    <recommendedName>
        <fullName evidence="5">FAD-binding domain-containing protein</fullName>
    </recommendedName>
</protein>
<name>A0A0P7AXP9_9HYPO</name>
<dbReference type="PANTHER" id="PTHR43004">
    <property type="entry name" value="TRK SYSTEM POTASSIUM UPTAKE PROTEIN"/>
    <property type="match status" value="1"/>
</dbReference>